<keyword evidence="2" id="KW-1185">Reference proteome</keyword>
<evidence type="ECO:0000313" key="2">
    <source>
        <dbReference type="Proteomes" id="UP000595437"/>
    </source>
</evidence>
<accession>A0A7T8GUD6</accession>
<protein>
    <submittedName>
        <fullName evidence="1">Uncharacterized protein</fullName>
    </submittedName>
</protein>
<proteinExistence type="predicted"/>
<organism evidence="1 2">
    <name type="scientific">Caligus rogercresseyi</name>
    <name type="common">Sea louse</name>
    <dbReference type="NCBI Taxonomy" id="217165"/>
    <lineage>
        <taxon>Eukaryota</taxon>
        <taxon>Metazoa</taxon>
        <taxon>Ecdysozoa</taxon>
        <taxon>Arthropoda</taxon>
        <taxon>Crustacea</taxon>
        <taxon>Multicrustacea</taxon>
        <taxon>Hexanauplia</taxon>
        <taxon>Copepoda</taxon>
        <taxon>Siphonostomatoida</taxon>
        <taxon>Caligidae</taxon>
        <taxon>Caligus</taxon>
    </lineage>
</organism>
<dbReference type="EMBL" id="CP045901">
    <property type="protein sequence ID" value="QQP37671.1"/>
    <property type="molecule type" value="Genomic_DNA"/>
</dbReference>
<name>A0A7T8GUD6_CALRO</name>
<gene>
    <name evidence="1" type="ORF">FKW44_018031</name>
</gene>
<dbReference type="AlphaFoldDB" id="A0A7T8GUD6"/>
<evidence type="ECO:0000313" key="1">
    <source>
        <dbReference type="EMBL" id="QQP37671.1"/>
    </source>
</evidence>
<reference evidence="2" key="1">
    <citation type="submission" date="2021-01" db="EMBL/GenBank/DDBJ databases">
        <title>Caligus Genome Assembly.</title>
        <authorList>
            <person name="Gallardo-Escarate C."/>
        </authorList>
    </citation>
    <scope>NUCLEOTIDE SEQUENCE [LARGE SCALE GENOMIC DNA]</scope>
</reference>
<sequence>MATIGLQHGLDPGPEGLAVLTMKSTDISAHSFSTAAFRASTLAWGMLQAFLSTTPQMP</sequence>
<dbReference type="Proteomes" id="UP000595437">
    <property type="component" value="Chromosome 12"/>
</dbReference>